<dbReference type="Pfam" id="PF13561">
    <property type="entry name" value="adh_short_C2"/>
    <property type="match status" value="1"/>
</dbReference>
<comment type="similarity">
    <text evidence="1">Belongs to the short-chain dehydrogenases/reductases (SDR) family.</text>
</comment>
<dbReference type="FunFam" id="3.40.50.720:FF:000084">
    <property type="entry name" value="Short-chain dehydrogenase reductase"/>
    <property type="match status" value="1"/>
</dbReference>
<dbReference type="Proteomes" id="UP000316541">
    <property type="component" value="Unassembled WGS sequence"/>
</dbReference>
<sequence>MSERSERTGGHAGLFDLHGRLAVVTGARRGIGRAMAEALAAAGADIIGVSAQSRPDDEVAESIRALGRSFESRAVDFADRDAVLALGAELAERAPDILVNNAGTIERAPAAEHPLSWWDRVIEIDLSSQFALTQLVARPMLERGRGKIVFTASMLSFQGGINVPGYTAAKSGIAGLTRALANEWAGRGVNVNAIAPGYIATDNTAALRDDPVRSRSILERIPAGRWGRGDDLAGAAVFLSSAASDYVSGAIIPVDGGWLAR</sequence>
<organism evidence="3 4">
    <name type="scientific">Microbispora hainanensis</name>
    <dbReference type="NCBI Taxonomy" id="568844"/>
    <lineage>
        <taxon>Bacteria</taxon>
        <taxon>Bacillati</taxon>
        <taxon>Actinomycetota</taxon>
        <taxon>Actinomycetes</taxon>
        <taxon>Streptosporangiales</taxon>
        <taxon>Streptosporangiaceae</taxon>
        <taxon>Microbispora</taxon>
    </lineage>
</organism>
<dbReference type="PRINTS" id="PR00081">
    <property type="entry name" value="GDHRDH"/>
</dbReference>
<dbReference type="PANTHER" id="PTHR42760:SF5">
    <property type="entry name" value="2-DEHYDRO-3-DEOXY-D-GLUCONATE 5-DEHYDROGENASE"/>
    <property type="match status" value="1"/>
</dbReference>
<dbReference type="InterPro" id="IPR036291">
    <property type="entry name" value="NAD(P)-bd_dom_sf"/>
</dbReference>
<evidence type="ECO:0000256" key="1">
    <source>
        <dbReference type="ARBA" id="ARBA00006484"/>
    </source>
</evidence>
<keyword evidence="2" id="KW-0560">Oxidoreductase</keyword>
<reference evidence="3 4" key="1">
    <citation type="submission" date="2019-07" db="EMBL/GenBank/DDBJ databases">
        <title>Microbispora hainanensis DSM 45428.</title>
        <authorList>
            <person name="Thawai C."/>
        </authorList>
    </citation>
    <scope>NUCLEOTIDE SEQUENCE [LARGE SCALE GENOMIC DNA]</scope>
    <source>
        <strain evidence="3 4">DSM 45428</strain>
    </source>
</reference>
<accession>A0A544YCJ1</accession>
<dbReference type="PROSITE" id="PS00061">
    <property type="entry name" value="ADH_SHORT"/>
    <property type="match status" value="1"/>
</dbReference>
<dbReference type="InterPro" id="IPR002347">
    <property type="entry name" value="SDR_fam"/>
</dbReference>
<dbReference type="SUPFAM" id="SSF51735">
    <property type="entry name" value="NAD(P)-binding Rossmann-fold domains"/>
    <property type="match status" value="1"/>
</dbReference>
<dbReference type="RefSeq" id="WP_142624386.1">
    <property type="nucleotide sequence ID" value="NZ_VIRM01000060.1"/>
</dbReference>
<dbReference type="EMBL" id="VIRM01000060">
    <property type="protein sequence ID" value="TQS14471.1"/>
    <property type="molecule type" value="Genomic_DNA"/>
</dbReference>
<evidence type="ECO:0000313" key="4">
    <source>
        <dbReference type="Proteomes" id="UP000316541"/>
    </source>
</evidence>
<gene>
    <name evidence="3" type="ORF">FLX08_34135</name>
</gene>
<dbReference type="Gene3D" id="3.40.50.720">
    <property type="entry name" value="NAD(P)-binding Rossmann-like Domain"/>
    <property type="match status" value="1"/>
</dbReference>
<protein>
    <submittedName>
        <fullName evidence="3">SDR family oxidoreductase</fullName>
    </submittedName>
</protein>
<proteinExistence type="inferred from homology"/>
<comment type="caution">
    <text evidence="3">The sequence shown here is derived from an EMBL/GenBank/DDBJ whole genome shotgun (WGS) entry which is preliminary data.</text>
</comment>
<dbReference type="InterPro" id="IPR020904">
    <property type="entry name" value="Sc_DH/Rdtase_CS"/>
</dbReference>
<name>A0A544YCJ1_9ACTN</name>
<dbReference type="PANTHER" id="PTHR42760">
    <property type="entry name" value="SHORT-CHAIN DEHYDROGENASES/REDUCTASES FAMILY MEMBER"/>
    <property type="match status" value="1"/>
</dbReference>
<dbReference type="AlphaFoldDB" id="A0A544YCJ1"/>
<dbReference type="PRINTS" id="PR00080">
    <property type="entry name" value="SDRFAMILY"/>
</dbReference>
<dbReference type="GO" id="GO:0016616">
    <property type="term" value="F:oxidoreductase activity, acting on the CH-OH group of donors, NAD or NADP as acceptor"/>
    <property type="evidence" value="ECO:0007669"/>
    <property type="project" value="TreeGrafter"/>
</dbReference>
<evidence type="ECO:0000313" key="3">
    <source>
        <dbReference type="EMBL" id="TQS14471.1"/>
    </source>
</evidence>
<evidence type="ECO:0000256" key="2">
    <source>
        <dbReference type="ARBA" id="ARBA00023002"/>
    </source>
</evidence>